<accession>A0A086SVI4</accession>
<keyword evidence="1" id="KW-0479">Metal-binding</keyword>
<dbReference type="InterPro" id="IPR011011">
    <property type="entry name" value="Znf_FYVE_PHD"/>
</dbReference>
<feature type="compositionally biased region" description="Polar residues" evidence="4">
    <location>
        <begin position="648"/>
        <end position="664"/>
    </location>
</feature>
<dbReference type="GO" id="GO:0008270">
    <property type="term" value="F:zinc ion binding"/>
    <property type="evidence" value="ECO:0007669"/>
    <property type="project" value="UniProtKB-KW"/>
</dbReference>
<dbReference type="InterPro" id="IPR019786">
    <property type="entry name" value="Zinc_finger_PHD-type_CS"/>
</dbReference>
<name>A0A086SVI4_HAPC1</name>
<keyword evidence="3" id="KW-0862">Zinc</keyword>
<feature type="region of interest" description="Disordered" evidence="4">
    <location>
        <begin position="496"/>
        <end position="681"/>
    </location>
</feature>
<dbReference type="HOGENOM" id="CLU_015602_1_0_1"/>
<dbReference type="Pfam" id="PF00628">
    <property type="entry name" value="PHD"/>
    <property type="match status" value="1"/>
</dbReference>
<dbReference type="InterPro" id="IPR013083">
    <property type="entry name" value="Znf_RING/FYVE/PHD"/>
</dbReference>
<dbReference type="STRING" id="857340.A0A086SVI4"/>
<evidence type="ECO:0000256" key="3">
    <source>
        <dbReference type="ARBA" id="ARBA00022833"/>
    </source>
</evidence>
<comment type="caution">
    <text evidence="6">The sequence shown here is derived from an EMBL/GenBank/DDBJ whole genome shotgun (WGS) entry which is preliminary data.</text>
</comment>
<keyword evidence="7" id="KW-1185">Reference proteome</keyword>
<dbReference type="PANTHER" id="PTHR14296">
    <property type="entry name" value="REMODELING AND SPACING FACTOR 1"/>
    <property type="match status" value="1"/>
</dbReference>
<feature type="compositionally biased region" description="Polar residues" evidence="4">
    <location>
        <begin position="582"/>
        <end position="599"/>
    </location>
</feature>
<evidence type="ECO:0000256" key="1">
    <source>
        <dbReference type="ARBA" id="ARBA00022723"/>
    </source>
</evidence>
<dbReference type="PROSITE" id="PS01359">
    <property type="entry name" value="ZF_PHD_1"/>
    <property type="match status" value="1"/>
</dbReference>
<protein>
    <submittedName>
        <fullName evidence="6">Reticulocyte-binding protein 2 a-like protein</fullName>
    </submittedName>
</protein>
<sequence length="759" mass="86284">MPSRKRAPEALGDERPDESPVKQIRGMWQFANLCQWIYTFGKAAKIDELQEIEEACLRPDSTLLLDIALALLKLVSSHRGLTHEIFDSQARKQFLDKAPDRNPFGTEEEPTRFQDFDVFTKVGRILIRGPIRSSDKQKIRVLQQMTQWTMIHPERIRDKMEEQRDIEQTNWRIEPYGWDSEDRTYYVLDDNRVYRLTDAPPAPPPRPKKKKTARSGRRSSKRRRTNVGTEDDDDNQEAGDKPTEPEDDGLGGMTWECLAVTLDEVRALLDGFRKTRDDNEKILRKQLEDHLLPILEKQEESRKRKALQRERELLNLAKMANAKRSSRIASKMQQQKQEEKSREELQQQREAEAAMRREEQARLRREKERDFRLASREQRLKEREARRLRHEEELAQLSEDSKRQDDGAGRGSERRLQLEIERKQRALEELENEDDDWIFDCICGLHGQIDDGTHSVACERCNIWQHSKCLGIREEEAERPDFHFICQACQRRAERTKDHPRATIKLKINRSGGSNPEPSTDEERRPGSDGTKSRLVVELPSRPPDTSQSPQIPKPPKEGTYRPSHPVPLDGLAAGPVLHAPGQSSPQQLPATSSQQLSPSKEAKENKLDSSSRPNTTLAHGANDTRLYYRNPESPAGNKEPSGDLTMGSASRSLAETPSANLGQLQRRDSTHEPTLSTPAISRDIYRAVHIENGNLPAQAGISPIKQSPQSSFSSGNANGGNATPAKIPPGITLSPTPQEPILTPPIKHPEPVRPQGPK</sequence>
<feature type="compositionally biased region" description="Low complexity" evidence="4">
    <location>
        <begin position="711"/>
        <end position="723"/>
    </location>
</feature>
<feature type="region of interest" description="Disordered" evidence="4">
    <location>
        <begin position="195"/>
        <end position="252"/>
    </location>
</feature>
<dbReference type="Proteomes" id="UP000029964">
    <property type="component" value="Unassembled WGS sequence"/>
</dbReference>
<evidence type="ECO:0000313" key="7">
    <source>
        <dbReference type="Proteomes" id="UP000029964"/>
    </source>
</evidence>
<evidence type="ECO:0000256" key="2">
    <source>
        <dbReference type="ARBA" id="ARBA00022771"/>
    </source>
</evidence>
<feature type="compositionally biased region" description="Basic residues" evidence="4">
    <location>
        <begin position="206"/>
        <end position="225"/>
    </location>
</feature>
<dbReference type="EMBL" id="JPKY01000146">
    <property type="protein sequence ID" value="KFH41116.1"/>
    <property type="molecule type" value="Genomic_DNA"/>
</dbReference>
<dbReference type="InterPro" id="IPR001965">
    <property type="entry name" value="Znf_PHD"/>
</dbReference>
<dbReference type="OrthoDB" id="303107at2759"/>
<dbReference type="Gene3D" id="3.30.40.10">
    <property type="entry name" value="Zinc/RING finger domain, C3HC4 (zinc finger)"/>
    <property type="match status" value="1"/>
</dbReference>
<feature type="region of interest" description="Disordered" evidence="4">
    <location>
        <begin position="395"/>
        <end position="415"/>
    </location>
</feature>
<feature type="region of interest" description="Disordered" evidence="4">
    <location>
        <begin position="699"/>
        <end position="759"/>
    </location>
</feature>
<evidence type="ECO:0000313" key="6">
    <source>
        <dbReference type="EMBL" id="KFH41116.1"/>
    </source>
</evidence>
<gene>
    <name evidence="6" type="ORF">ACRE_081820</name>
</gene>
<dbReference type="GO" id="GO:0031213">
    <property type="term" value="C:RSF complex"/>
    <property type="evidence" value="ECO:0007669"/>
    <property type="project" value="InterPro"/>
</dbReference>
<feature type="region of interest" description="Disordered" evidence="4">
    <location>
        <begin position="317"/>
        <end position="368"/>
    </location>
</feature>
<dbReference type="GO" id="GO:0006355">
    <property type="term" value="P:regulation of DNA-templated transcription"/>
    <property type="evidence" value="ECO:0007669"/>
    <property type="project" value="InterPro"/>
</dbReference>
<feature type="compositionally biased region" description="Basic and acidic residues" evidence="4">
    <location>
        <begin position="336"/>
        <end position="368"/>
    </location>
</feature>
<feature type="domain" description="Zinc finger PHD-type" evidence="5">
    <location>
        <begin position="440"/>
        <end position="490"/>
    </location>
</feature>
<evidence type="ECO:0000259" key="5">
    <source>
        <dbReference type="SMART" id="SM00249"/>
    </source>
</evidence>
<dbReference type="SMART" id="SM00249">
    <property type="entry name" value="PHD"/>
    <property type="match status" value="1"/>
</dbReference>
<feature type="compositionally biased region" description="Basic and acidic residues" evidence="4">
    <location>
        <begin position="601"/>
        <end position="610"/>
    </location>
</feature>
<dbReference type="InterPro" id="IPR019787">
    <property type="entry name" value="Znf_PHD-finger"/>
</dbReference>
<dbReference type="PANTHER" id="PTHR14296:SF3">
    <property type="entry name" value="DIKAR, ISOFORM F"/>
    <property type="match status" value="1"/>
</dbReference>
<evidence type="ECO:0000256" key="4">
    <source>
        <dbReference type="SAM" id="MobiDB-lite"/>
    </source>
</evidence>
<proteinExistence type="predicted"/>
<organism evidence="6 7">
    <name type="scientific">Hapsidospora chrysogenum (strain ATCC 11550 / CBS 779.69 / DSM 880 / IAM 14645 / JCM 23072 / IMI 49137)</name>
    <name type="common">Acremonium chrysogenum</name>
    <dbReference type="NCBI Taxonomy" id="857340"/>
    <lineage>
        <taxon>Eukaryota</taxon>
        <taxon>Fungi</taxon>
        <taxon>Dikarya</taxon>
        <taxon>Ascomycota</taxon>
        <taxon>Pezizomycotina</taxon>
        <taxon>Sordariomycetes</taxon>
        <taxon>Hypocreomycetidae</taxon>
        <taxon>Hypocreales</taxon>
        <taxon>Bionectriaceae</taxon>
        <taxon>Hapsidospora</taxon>
    </lineage>
</organism>
<dbReference type="InterPro" id="IPR028938">
    <property type="entry name" value="Rsf1-like"/>
</dbReference>
<reference evidence="7" key="1">
    <citation type="journal article" date="2014" name="Genome Announc.">
        <title>Genome sequence and annotation of Acremonium chrysogenum, producer of the beta-lactam antibiotic cephalosporin C.</title>
        <authorList>
            <person name="Terfehr D."/>
            <person name="Dahlmann T.A."/>
            <person name="Specht T."/>
            <person name="Zadra I."/>
            <person name="Kuernsteiner H."/>
            <person name="Kueck U."/>
        </authorList>
    </citation>
    <scope>NUCLEOTIDE SEQUENCE [LARGE SCALE GENOMIC DNA]</scope>
    <source>
        <strain evidence="7">ATCC 11550 / CBS 779.69 / DSM 880 / IAM 14645 / JCM 23072 / IMI 49137</strain>
    </source>
</reference>
<dbReference type="AlphaFoldDB" id="A0A086SVI4"/>
<dbReference type="SUPFAM" id="SSF57903">
    <property type="entry name" value="FYVE/PHD zinc finger"/>
    <property type="match status" value="1"/>
</dbReference>
<keyword evidence="2" id="KW-0863">Zinc-finger</keyword>